<feature type="domain" description="CBM1" evidence="4">
    <location>
        <begin position="47"/>
        <end position="85"/>
    </location>
</feature>
<feature type="chain" id="PRO_5042060249" description="CBM1 domain-containing protein" evidence="3">
    <location>
        <begin position="18"/>
        <end position="157"/>
    </location>
</feature>
<comment type="caution">
    <text evidence="5">The sequence shown here is derived from an EMBL/GenBank/DDBJ whole genome shotgun (WGS) entry which is preliminary data.</text>
</comment>
<dbReference type="EMBL" id="JAULSN010000008">
    <property type="protein sequence ID" value="KAK3365477.1"/>
    <property type="molecule type" value="Genomic_DNA"/>
</dbReference>
<accession>A0AAE0JWZ0</accession>
<evidence type="ECO:0000259" key="4">
    <source>
        <dbReference type="PROSITE" id="PS51164"/>
    </source>
</evidence>
<evidence type="ECO:0000313" key="6">
    <source>
        <dbReference type="Proteomes" id="UP001287356"/>
    </source>
</evidence>
<dbReference type="GO" id="GO:0005576">
    <property type="term" value="C:extracellular region"/>
    <property type="evidence" value="ECO:0007669"/>
    <property type="project" value="InterPro"/>
</dbReference>
<reference evidence="5" key="1">
    <citation type="journal article" date="2023" name="Mol. Phylogenet. Evol.">
        <title>Genome-scale phylogeny and comparative genomics of the fungal order Sordariales.</title>
        <authorList>
            <person name="Hensen N."/>
            <person name="Bonometti L."/>
            <person name="Westerberg I."/>
            <person name="Brannstrom I.O."/>
            <person name="Guillou S."/>
            <person name="Cros-Aarteil S."/>
            <person name="Calhoun S."/>
            <person name="Haridas S."/>
            <person name="Kuo A."/>
            <person name="Mondo S."/>
            <person name="Pangilinan J."/>
            <person name="Riley R."/>
            <person name="LaButti K."/>
            <person name="Andreopoulos B."/>
            <person name="Lipzen A."/>
            <person name="Chen C."/>
            <person name="Yan M."/>
            <person name="Daum C."/>
            <person name="Ng V."/>
            <person name="Clum A."/>
            <person name="Steindorff A."/>
            <person name="Ohm R.A."/>
            <person name="Martin F."/>
            <person name="Silar P."/>
            <person name="Natvig D.O."/>
            <person name="Lalanne C."/>
            <person name="Gautier V."/>
            <person name="Ament-Velasquez S.L."/>
            <person name="Kruys A."/>
            <person name="Hutchinson M.I."/>
            <person name="Powell A.J."/>
            <person name="Barry K."/>
            <person name="Miller A.N."/>
            <person name="Grigoriev I.V."/>
            <person name="Debuchy R."/>
            <person name="Gladieux P."/>
            <person name="Hiltunen Thoren M."/>
            <person name="Johannesson H."/>
        </authorList>
    </citation>
    <scope>NUCLEOTIDE SEQUENCE</scope>
    <source>
        <strain evidence="5">CBS 958.72</strain>
    </source>
</reference>
<name>A0AAE0JWZ0_9PEZI</name>
<evidence type="ECO:0000256" key="2">
    <source>
        <dbReference type="SAM" id="MobiDB-lite"/>
    </source>
</evidence>
<dbReference type="Pfam" id="PF00734">
    <property type="entry name" value="CBM_1"/>
    <property type="match status" value="1"/>
</dbReference>
<protein>
    <recommendedName>
        <fullName evidence="4">CBM1 domain-containing protein</fullName>
    </recommendedName>
</protein>
<feature type="region of interest" description="Disordered" evidence="2">
    <location>
        <begin position="19"/>
        <end position="49"/>
    </location>
</feature>
<organism evidence="5 6">
    <name type="scientific">Lasiosphaeria ovina</name>
    <dbReference type="NCBI Taxonomy" id="92902"/>
    <lineage>
        <taxon>Eukaryota</taxon>
        <taxon>Fungi</taxon>
        <taxon>Dikarya</taxon>
        <taxon>Ascomycota</taxon>
        <taxon>Pezizomycotina</taxon>
        <taxon>Sordariomycetes</taxon>
        <taxon>Sordariomycetidae</taxon>
        <taxon>Sordariales</taxon>
        <taxon>Lasiosphaeriaceae</taxon>
        <taxon>Lasiosphaeria</taxon>
    </lineage>
</organism>
<feature type="compositionally biased region" description="Polar residues" evidence="2">
    <location>
        <begin position="30"/>
        <end position="49"/>
    </location>
</feature>
<feature type="signal peptide" evidence="3">
    <location>
        <begin position="1"/>
        <end position="17"/>
    </location>
</feature>
<dbReference type="GO" id="GO:0030248">
    <property type="term" value="F:cellulose binding"/>
    <property type="evidence" value="ECO:0007669"/>
    <property type="project" value="InterPro"/>
</dbReference>
<evidence type="ECO:0000256" key="1">
    <source>
        <dbReference type="ARBA" id="ARBA00022729"/>
    </source>
</evidence>
<dbReference type="SMART" id="SM00236">
    <property type="entry name" value="fCBD"/>
    <property type="match status" value="1"/>
</dbReference>
<dbReference type="SUPFAM" id="SSF57180">
    <property type="entry name" value="Cellulose-binding domain"/>
    <property type="match status" value="1"/>
</dbReference>
<dbReference type="Proteomes" id="UP001287356">
    <property type="component" value="Unassembled WGS sequence"/>
</dbReference>
<dbReference type="InterPro" id="IPR000254">
    <property type="entry name" value="CBD"/>
</dbReference>
<keyword evidence="1 3" id="KW-0732">Signal</keyword>
<evidence type="ECO:0000313" key="5">
    <source>
        <dbReference type="EMBL" id="KAK3365477.1"/>
    </source>
</evidence>
<evidence type="ECO:0000256" key="3">
    <source>
        <dbReference type="SAM" id="SignalP"/>
    </source>
</evidence>
<dbReference type="AlphaFoldDB" id="A0AAE0JWZ0"/>
<dbReference type="InterPro" id="IPR035971">
    <property type="entry name" value="CBD_sf"/>
</dbReference>
<proteinExistence type="predicted"/>
<keyword evidence="6" id="KW-1185">Reference proteome</keyword>
<gene>
    <name evidence="5" type="ORF">B0T24DRAFT_635933</name>
</gene>
<dbReference type="GO" id="GO:0005975">
    <property type="term" value="P:carbohydrate metabolic process"/>
    <property type="evidence" value="ECO:0007669"/>
    <property type="project" value="InterPro"/>
</dbReference>
<dbReference type="PROSITE" id="PS00562">
    <property type="entry name" value="CBM1_1"/>
    <property type="match status" value="1"/>
</dbReference>
<dbReference type="PROSITE" id="PS51164">
    <property type="entry name" value="CBM1_2"/>
    <property type="match status" value="1"/>
</dbReference>
<sequence>MVQLLLLLPLLAASAEAQRWTTRWRPSPNPTTSQRQASPTLDQPQSATQSLYGQCGGQTWKGPTSCPVGAYCKNNPDNVWYSQCVASDGSSPAVPSDPGVIIRTLTTVFSVGGPTPTVISTRITYLTPKPSSTKTTSASVVTLTLVPDDPCQDEFYC</sequence>
<reference evidence="5" key="2">
    <citation type="submission" date="2023-06" db="EMBL/GenBank/DDBJ databases">
        <authorList>
            <consortium name="Lawrence Berkeley National Laboratory"/>
            <person name="Haridas S."/>
            <person name="Hensen N."/>
            <person name="Bonometti L."/>
            <person name="Westerberg I."/>
            <person name="Brannstrom I.O."/>
            <person name="Guillou S."/>
            <person name="Cros-Aarteil S."/>
            <person name="Calhoun S."/>
            <person name="Kuo A."/>
            <person name="Mondo S."/>
            <person name="Pangilinan J."/>
            <person name="Riley R."/>
            <person name="Labutti K."/>
            <person name="Andreopoulos B."/>
            <person name="Lipzen A."/>
            <person name="Chen C."/>
            <person name="Yanf M."/>
            <person name="Daum C."/>
            <person name="Ng V."/>
            <person name="Clum A."/>
            <person name="Steindorff A."/>
            <person name="Ohm R."/>
            <person name="Martin F."/>
            <person name="Silar P."/>
            <person name="Natvig D."/>
            <person name="Lalanne C."/>
            <person name="Gautier V."/>
            <person name="Ament-Velasquez S.L."/>
            <person name="Kruys A."/>
            <person name="Hutchinson M.I."/>
            <person name="Powell A.J."/>
            <person name="Barry K."/>
            <person name="Miller A.N."/>
            <person name="Grigoriev I.V."/>
            <person name="Debuchy R."/>
            <person name="Gladieux P."/>
            <person name="Thoren M.H."/>
            <person name="Johannesson H."/>
        </authorList>
    </citation>
    <scope>NUCLEOTIDE SEQUENCE</scope>
    <source>
        <strain evidence="5">CBS 958.72</strain>
    </source>
</reference>